<dbReference type="NCBIfam" id="NF037970">
    <property type="entry name" value="vanZ_1"/>
    <property type="match status" value="1"/>
</dbReference>
<evidence type="ECO:0000313" key="4">
    <source>
        <dbReference type="Proteomes" id="UP001501433"/>
    </source>
</evidence>
<comment type="caution">
    <text evidence="3">The sequence shown here is derived from an EMBL/GenBank/DDBJ whole genome shotgun (WGS) entry which is preliminary data.</text>
</comment>
<reference evidence="4" key="1">
    <citation type="journal article" date="2019" name="Int. J. Syst. Evol. Microbiol.">
        <title>The Global Catalogue of Microorganisms (GCM) 10K type strain sequencing project: providing services to taxonomists for standard genome sequencing and annotation.</title>
        <authorList>
            <consortium name="The Broad Institute Genomics Platform"/>
            <consortium name="The Broad Institute Genome Sequencing Center for Infectious Disease"/>
            <person name="Wu L."/>
            <person name="Ma J."/>
        </authorList>
    </citation>
    <scope>NUCLEOTIDE SEQUENCE [LARGE SCALE GENOMIC DNA]</scope>
    <source>
        <strain evidence="4">JCM 18325</strain>
    </source>
</reference>
<feature type="transmembrane region" description="Helical" evidence="1">
    <location>
        <begin position="39"/>
        <end position="56"/>
    </location>
</feature>
<evidence type="ECO:0000259" key="2">
    <source>
        <dbReference type="Pfam" id="PF04892"/>
    </source>
</evidence>
<name>A0ABP9BTM9_9FLAO</name>
<gene>
    <name evidence="3" type="ORF">GCM10023330_02070</name>
</gene>
<keyword evidence="1" id="KW-0472">Membrane</keyword>
<dbReference type="Pfam" id="PF04892">
    <property type="entry name" value="VanZ"/>
    <property type="match status" value="1"/>
</dbReference>
<dbReference type="EMBL" id="BAABJW010000001">
    <property type="protein sequence ID" value="GAA4800170.1"/>
    <property type="molecule type" value="Genomic_DNA"/>
</dbReference>
<keyword evidence="1" id="KW-0812">Transmembrane</keyword>
<protein>
    <recommendedName>
        <fullName evidence="2">VanZ-like domain-containing protein</fullName>
    </recommendedName>
</protein>
<sequence length="125" mass="14000">MLKKIALIITLIYTIALAIISLIRLNNLPDIGVSFGDKIFHFLAYGLLTFLWYQAFLQSFKFKIKRAIYSAVILSVIFGIIIEVLQGTITVVRAMDVYDAVANTLGALLVSIFLCFKNSLHIKNS</sequence>
<dbReference type="Proteomes" id="UP001501433">
    <property type="component" value="Unassembled WGS sequence"/>
</dbReference>
<dbReference type="PANTHER" id="PTHR28008:SF1">
    <property type="entry name" value="DOMAIN PROTEIN, PUTATIVE (AFU_ORTHOLOGUE AFUA_3G10980)-RELATED"/>
    <property type="match status" value="1"/>
</dbReference>
<evidence type="ECO:0000313" key="3">
    <source>
        <dbReference type="EMBL" id="GAA4800170.1"/>
    </source>
</evidence>
<dbReference type="InterPro" id="IPR006976">
    <property type="entry name" value="VanZ-like"/>
</dbReference>
<keyword evidence="4" id="KW-1185">Reference proteome</keyword>
<feature type="transmembrane region" description="Helical" evidence="1">
    <location>
        <begin position="97"/>
        <end position="116"/>
    </location>
</feature>
<feature type="transmembrane region" description="Helical" evidence="1">
    <location>
        <begin position="68"/>
        <end position="85"/>
    </location>
</feature>
<dbReference type="PANTHER" id="PTHR28008">
    <property type="entry name" value="DOMAIN PROTEIN, PUTATIVE (AFU_ORTHOLOGUE AFUA_3G10980)-RELATED"/>
    <property type="match status" value="1"/>
</dbReference>
<keyword evidence="1" id="KW-1133">Transmembrane helix</keyword>
<proteinExistence type="predicted"/>
<dbReference type="RefSeq" id="WP_345275078.1">
    <property type="nucleotide sequence ID" value="NZ_BAABJW010000001.1"/>
</dbReference>
<accession>A0ABP9BTM9</accession>
<evidence type="ECO:0000256" key="1">
    <source>
        <dbReference type="SAM" id="Phobius"/>
    </source>
</evidence>
<organism evidence="3 4">
    <name type="scientific">Litoribaculum gwangyangense</name>
    <dbReference type="NCBI Taxonomy" id="1130722"/>
    <lineage>
        <taxon>Bacteria</taxon>
        <taxon>Pseudomonadati</taxon>
        <taxon>Bacteroidota</taxon>
        <taxon>Flavobacteriia</taxon>
        <taxon>Flavobacteriales</taxon>
        <taxon>Flavobacteriaceae</taxon>
        <taxon>Litoribaculum</taxon>
    </lineage>
</organism>
<feature type="domain" description="VanZ-like" evidence="2">
    <location>
        <begin position="33"/>
        <end position="114"/>
    </location>
</feature>
<feature type="transmembrane region" description="Helical" evidence="1">
    <location>
        <begin position="7"/>
        <end position="27"/>
    </location>
</feature>